<evidence type="ECO:0000313" key="3">
    <source>
        <dbReference type="EMBL" id="AQU89248.1"/>
    </source>
</evidence>
<geneLocation type="plasmid" evidence="2">
    <name>pKNA01</name>
</geneLocation>
<feature type="domain" description="Helicase/UvrB N-terminal" evidence="1">
    <location>
        <begin position="74"/>
        <end position="120"/>
    </location>
</feature>
<sequence length="1002" mass="115138">MTDMIYAQGSKTQIDIQTALESRETAPSNKVDMVSSDVASRLLSERLDVFGTEIESFYMKDKEDRDSAPRPCLAIKAPAGTGKTRHILDLVKRLNERDSVFKSLYLVPSLDLAEQLKEIASDSGIKVRVIRGRSQVREDADPSLPEIEQPRMCQRFVEAEKLSSLSLDVKSHLCIKKKGKDNNEEKKCPYYDTCPYIKQMEKFNGLSIASHAYMSIKADWLSEDKLDLVIIDESFWQSMLRHQQFELSEFKKIDKPSRQIPLKNYQAKADMSAVQIEDAWMEDTLFHHEWNGIVSKVLSYAYVEEKDYFLASDFTDAGITADIAERMYRLEYMRLDRPNITPDMSDGEIADALKDAIKQDVFSYARFWKNLSEELRVRVSNDDHKGVMHSVSMDWSGKPRILLHSHKSAKFTTVPTVVIDADLDKELTTEFLPIFRDRDDRFFELNVQMSEHVKFTQVTNTPLSKSTFSPFGDKLPLATMRKAQYARNRVFDAMKNIAIATGLTDDGRALTPEQQERKPLLCSYKAIGDYWTGQDYHSKRREQNAYSPIPGYDGRYDSLPANEDGLAFRDDPDSVPFDFAHFGNLRGKDQWKNTNCNVVLGRNEPPVSGLEDTARAVFYKSPSEIVFIDANEDGNKFLPRKPENIPTKKGGIHTVNVSFHPDRNVDRILRQIRESELTQAIGRARPIHRDRPLEIIIATNVPVPGLIPDRACTYEQFIGSRSFECLMDGLLPQESQTAHELFPETFRTSSSLQAIRKRFDLLMELMKTYQAHNLYEVAYKVMRNGKSLTRKGLVFAPEGVHTIEGRMSRVIKEEFKISDIKCAGEYVEEIAPTFKTKPEDYVLSKSQISARVEVAKGDIKLKGGYTNEDIEFCVHEYNEMLDWIDDHKCPGDDFWSKFKSSRGCRFGGCDFEGVMSIDRTLEPPKYDIPVFPFQVFRDYAFEGGKLTWSSSDLDEVEMRFWLTCFKEKYSLTSEQVYMDFKRYMMSTSFENMKGRVLEDVPF</sequence>
<dbReference type="InterPro" id="IPR027417">
    <property type="entry name" value="P-loop_NTPase"/>
</dbReference>
<proteinExistence type="predicted"/>
<dbReference type="Proteomes" id="UP000247512">
    <property type="component" value="Unassembled WGS sequence"/>
</dbReference>
<dbReference type="EMBL" id="CP019876">
    <property type="protein sequence ID" value="AQU89192.1"/>
    <property type="molecule type" value="Genomic_DNA"/>
</dbReference>
<keyword evidence="2" id="KW-0614">Plasmid</keyword>
<dbReference type="AlphaFoldDB" id="A0A9N7H2V6"/>
<name>A0A9N7H2V6_9PROT</name>
<evidence type="ECO:0000313" key="2">
    <source>
        <dbReference type="EMBL" id="AQU89192.1"/>
    </source>
</evidence>
<evidence type="ECO:0000313" key="4">
    <source>
        <dbReference type="EMBL" id="PYD66294.1"/>
    </source>
</evidence>
<dbReference type="SUPFAM" id="SSF52540">
    <property type="entry name" value="P-loop containing nucleoside triphosphate hydrolases"/>
    <property type="match status" value="1"/>
</dbReference>
<dbReference type="KEGG" id="kna:B0W47_16550"/>
<dbReference type="EMBL" id="CP019876">
    <property type="protein sequence ID" value="AQU89248.1"/>
    <property type="molecule type" value="Genomic_DNA"/>
</dbReference>
<dbReference type="KEGG" id="kna:B0W47_16850"/>
<dbReference type="GO" id="GO:0005524">
    <property type="term" value="F:ATP binding"/>
    <property type="evidence" value="ECO:0007669"/>
    <property type="project" value="InterPro"/>
</dbReference>
<dbReference type="Pfam" id="PF04851">
    <property type="entry name" value="ResIII"/>
    <property type="match status" value="1"/>
</dbReference>
<dbReference type="Gene3D" id="3.40.50.300">
    <property type="entry name" value="P-loop containing nucleotide triphosphate hydrolases"/>
    <property type="match status" value="1"/>
</dbReference>
<organism evidence="2 5">
    <name type="scientific">Komagataeibacter nataicola</name>
    <dbReference type="NCBI Taxonomy" id="265960"/>
    <lineage>
        <taxon>Bacteria</taxon>
        <taxon>Pseudomonadati</taxon>
        <taxon>Pseudomonadota</taxon>
        <taxon>Alphaproteobacteria</taxon>
        <taxon>Acetobacterales</taxon>
        <taxon>Acetobacteraceae</taxon>
        <taxon>Komagataeibacter</taxon>
    </lineage>
</organism>
<evidence type="ECO:0000313" key="6">
    <source>
        <dbReference type="Proteomes" id="UP000247512"/>
    </source>
</evidence>
<evidence type="ECO:0000313" key="5">
    <source>
        <dbReference type="Proteomes" id="UP000189683"/>
    </source>
</evidence>
<keyword evidence="6" id="KW-1185">Reference proteome</keyword>
<reference evidence="4 6" key="2">
    <citation type="submission" date="2017-06" db="EMBL/GenBank/DDBJ databases">
        <title>A draft genome sequence of Komagataeibacter nataicola LMG 1536.</title>
        <authorList>
            <person name="Skraban J."/>
            <person name="Cleenwerck I."/>
            <person name="Vandamme P."/>
            <person name="Trcek J."/>
        </authorList>
    </citation>
    <scope>NUCLEOTIDE SEQUENCE [LARGE SCALE GENOMIC DNA]</scope>
    <source>
        <strain evidence="4 6">LMG 1536</strain>
    </source>
</reference>
<dbReference type="Proteomes" id="UP000189683">
    <property type="component" value="Plasmid pKNA01"/>
</dbReference>
<reference evidence="2 5" key="1">
    <citation type="submission" date="2017-02" db="EMBL/GenBank/DDBJ databases">
        <title>zhang.</title>
        <authorList>
            <person name="Zhang H."/>
        </authorList>
    </citation>
    <scope>NUCLEOTIDE SEQUENCE [LARGE SCALE GENOMIC DNA]</scope>
    <source>
        <strain evidence="2 5">RZS01</strain>
        <plasmid evidence="2">pKNA01</plasmid>
        <plasmid evidence="5">pkna01</plasmid>
    </source>
</reference>
<gene>
    <name evidence="2" type="ORF">B0W47_16550</name>
    <name evidence="3" type="ORF">B0W47_16850</name>
    <name evidence="4" type="ORF">CDI09_09100</name>
</gene>
<protein>
    <recommendedName>
        <fullName evidence="1">Helicase/UvrB N-terminal domain-containing protein</fullName>
    </recommendedName>
</protein>
<dbReference type="EMBL" id="NIRT01000013">
    <property type="protein sequence ID" value="PYD66294.1"/>
    <property type="molecule type" value="Genomic_DNA"/>
</dbReference>
<dbReference type="InterPro" id="IPR006935">
    <property type="entry name" value="Helicase/UvrB_N"/>
</dbReference>
<accession>A0A9N7H2V6</accession>
<geneLocation type="plasmid" evidence="5">
    <name>pkna01</name>
</geneLocation>
<dbReference type="OrthoDB" id="123525at2"/>
<dbReference type="GO" id="GO:0016787">
    <property type="term" value="F:hydrolase activity"/>
    <property type="evidence" value="ECO:0007669"/>
    <property type="project" value="InterPro"/>
</dbReference>
<evidence type="ECO:0000259" key="1">
    <source>
        <dbReference type="Pfam" id="PF04851"/>
    </source>
</evidence>
<dbReference type="RefSeq" id="WP_078528290.1">
    <property type="nucleotide sequence ID" value="NZ_CP019876.1"/>
</dbReference>
<dbReference type="GO" id="GO:0003677">
    <property type="term" value="F:DNA binding"/>
    <property type="evidence" value="ECO:0007669"/>
    <property type="project" value="InterPro"/>
</dbReference>